<dbReference type="AlphaFoldDB" id="A0A347WK92"/>
<dbReference type="Proteomes" id="UP000263232">
    <property type="component" value="Chromosome"/>
</dbReference>
<protein>
    <submittedName>
        <fullName evidence="1">Uncharacterized protein</fullName>
    </submittedName>
</protein>
<evidence type="ECO:0000313" key="2">
    <source>
        <dbReference type="Proteomes" id="UP000263232"/>
    </source>
</evidence>
<organism evidence="1 2">
    <name type="scientific">Suicoccus acidiformans</name>
    <dbReference type="NCBI Taxonomy" id="2036206"/>
    <lineage>
        <taxon>Bacteria</taxon>
        <taxon>Bacillati</taxon>
        <taxon>Bacillota</taxon>
        <taxon>Bacilli</taxon>
        <taxon>Lactobacillales</taxon>
        <taxon>Aerococcaceae</taxon>
        <taxon>Suicoccus</taxon>
    </lineage>
</organism>
<dbReference type="EMBL" id="CP023434">
    <property type="protein sequence ID" value="AXY25499.1"/>
    <property type="molecule type" value="Genomic_DNA"/>
</dbReference>
<dbReference type="KEGG" id="abae:CL176_05520"/>
<evidence type="ECO:0000313" key="1">
    <source>
        <dbReference type="EMBL" id="AXY25499.1"/>
    </source>
</evidence>
<proteinExistence type="predicted"/>
<keyword evidence="2" id="KW-1185">Reference proteome</keyword>
<dbReference type="RefSeq" id="WP_118990410.1">
    <property type="nucleotide sequence ID" value="NZ_CP023434.1"/>
</dbReference>
<gene>
    <name evidence="1" type="ORF">CL176_05520</name>
</gene>
<dbReference type="OrthoDB" id="5677691at2"/>
<reference evidence="1 2" key="1">
    <citation type="submission" date="2017-09" db="EMBL/GenBank/DDBJ databases">
        <title>Complete genome sequence of Oxytococcus suis strain ZY16052.</title>
        <authorList>
            <person name="Li F."/>
        </authorList>
    </citation>
    <scope>NUCLEOTIDE SEQUENCE [LARGE SCALE GENOMIC DNA]</scope>
    <source>
        <strain evidence="1 2">ZY16052</strain>
    </source>
</reference>
<name>A0A347WK92_9LACT</name>
<accession>A0A347WK92</accession>
<sequence>MFAYYMERPNTPAPIITETENFMVKHHLEHLIPTIEELWYFLRAYKEPPHFFNCYACLLFANLVNGLVLEYDLKEEDFDYYINGLDTHLYYQGEEDFFNKLEEIMVKKQCV</sequence>